<dbReference type="EMBL" id="FNOU01000014">
    <property type="protein sequence ID" value="SDY04674.1"/>
    <property type="molecule type" value="Genomic_DNA"/>
</dbReference>
<dbReference type="Proteomes" id="UP000199652">
    <property type="component" value="Unassembled WGS sequence"/>
</dbReference>
<dbReference type="InterPro" id="IPR042094">
    <property type="entry name" value="T2SS_GspF_sf"/>
</dbReference>
<keyword evidence="6 7" id="KW-0472">Membrane</keyword>
<dbReference type="PANTHER" id="PTHR30012:SF0">
    <property type="entry name" value="TYPE II SECRETION SYSTEM PROTEIN F-RELATED"/>
    <property type="match status" value="1"/>
</dbReference>
<organism evidence="9 10">
    <name type="scientific">Eubacterium barkeri</name>
    <name type="common">Clostridium barkeri</name>
    <dbReference type="NCBI Taxonomy" id="1528"/>
    <lineage>
        <taxon>Bacteria</taxon>
        <taxon>Bacillati</taxon>
        <taxon>Bacillota</taxon>
        <taxon>Clostridia</taxon>
        <taxon>Eubacteriales</taxon>
        <taxon>Eubacteriaceae</taxon>
        <taxon>Eubacterium</taxon>
    </lineage>
</organism>
<dbReference type="InterPro" id="IPR018076">
    <property type="entry name" value="T2SS_GspF_dom"/>
</dbReference>
<feature type="domain" description="Type II secretion system protein GspF" evidence="8">
    <location>
        <begin position="16"/>
        <end position="138"/>
    </location>
</feature>
<keyword evidence="4 7" id="KW-0812">Transmembrane</keyword>
<gene>
    <name evidence="9" type="ORF">SAMN04488579_11463</name>
</gene>
<keyword evidence="3" id="KW-1003">Cell membrane</keyword>
<keyword evidence="10" id="KW-1185">Reference proteome</keyword>
<dbReference type="RefSeq" id="WP_090245719.1">
    <property type="nucleotide sequence ID" value="NZ_FNOU01000014.1"/>
</dbReference>
<proteinExistence type="inferred from homology"/>
<name>A0A1H3GQD0_EUBBA</name>
<evidence type="ECO:0000256" key="5">
    <source>
        <dbReference type="ARBA" id="ARBA00022989"/>
    </source>
</evidence>
<evidence type="ECO:0000259" key="8">
    <source>
        <dbReference type="Pfam" id="PF00482"/>
    </source>
</evidence>
<dbReference type="STRING" id="1528.SAMN04488579_11463"/>
<dbReference type="OrthoDB" id="1733538at2"/>
<comment type="subcellular location">
    <subcellularLocation>
        <location evidence="1">Cell membrane</location>
        <topology evidence="1">Multi-pass membrane protein</topology>
    </subcellularLocation>
</comment>
<feature type="transmembrane region" description="Helical" evidence="7">
    <location>
        <begin position="165"/>
        <end position="187"/>
    </location>
</feature>
<evidence type="ECO:0000256" key="6">
    <source>
        <dbReference type="ARBA" id="ARBA00023136"/>
    </source>
</evidence>
<dbReference type="PANTHER" id="PTHR30012">
    <property type="entry name" value="GENERAL SECRETION PATHWAY PROTEIN"/>
    <property type="match status" value="1"/>
</dbReference>
<protein>
    <submittedName>
        <fullName evidence="9">Type IV pilus assembly protein PilC</fullName>
    </submittedName>
</protein>
<reference evidence="10" key="1">
    <citation type="submission" date="2016-10" db="EMBL/GenBank/DDBJ databases">
        <authorList>
            <person name="Varghese N."/>
            <person name="Submissions S."/>
        </authorList>
    </citation>
    <scope>NUCLEOTIDE SEQUENCE [LARGE SCALE GENOMIC DNA]</scope>
    <source>
        <strain evidence="10">VPI 5359</strain>
    </source>
</reference>
<dbReference type="Pfam" id="PF00482">
    <property type="entry name" value="T2SSF"/>
    <property type="match status" value="2"/>
</dbReference>
<feature type="transmembrane region" description="Helical" evidence="7">
    <location>
        <begin position="322"/>
        <end position="345"/>
    </location>
</feature>
<evidence type="ECO:0000256" key="4">
    <source>
        <dbReference type="ARBA" id="ARBA00022692"/>
    </source>
</evidence>
<evidence type="ECO:0000313" key="10">
    <source>
        <dbReference type="Proteomes" id="UP000199652"/>
    </source>
</evidence>
<evidence type="ECO:0000256" key="7">
    <source>
        <dbReference type="SAM" id="Phobius"/>
    </source>
</evidence>
<accession>A0A1H3GQD0</accession>
<evidence type="ECO:0000256" key="1">
    <source>
        <dbReference type="ARBA" id="ARBA00004651"/>
    </source>
</evidence>
<evidence type="ECO:0000313" key="9">
    <source>
        <dbReference type="EMBL" id="SDY04674.1"/>
    </source>
</evidence>
<feature type="transmembrane region" description="Helical" evidence="7">
    <location>
        <begin position="119"/>
        <end position="145"/>
    </location>
</feature>
<keyword evidence="5 7" id="KW-1133">Transmembrane helix</keyword>
<feature type="domain" description="Type II secretion system protein GspF" evidence="8">
    <location>
        <begin position="220"/>
        <end position="340"/>
    </location>
</feature>
<dbReference type="GO" id="GO:0005886">
    <property type="term" value="C:plasma membrane"/>
    <property type="evidence" value="ECO:0007669"/>
    <property type="project" value="UniProtKB-SubCell"/>
</dbReference>
<evidence type="ECO:0000256" key="3">
    <source>
        <dbReference type="ARBA" id="ARBA00022475"/>
    </source>
</evidence>
<dbReference type="PRINTS" id="PR00812">
    <property type="entry name" value="BCTERIALGSPF"/>
</dbReference>
<dbReference type="Gene3D" id="1.20.81.30">
    <property type="entry name" value="Type II secretion system (T2SS), domain F"/>
    <property type="match status" value="2"/>
</dbReference>
<dbReference type="InterPro" id="IPR003004">
    <property type="entry name" value="GspF/PilC"/>
</dbReference>
<comment type="similarity">
    <text evidence="2">Belongs to the GSP F family.</text>
</comment>
<dbReference type="AlphaFoldDB" id="A0A1H3GQD0"/>
<sequence length="349" mass="37659">MKKQQRMLSNVEISSFCEQMAMILKSGVSILEGLSIMLEDAPPGEGQRILSDLYQAFGQYGQLAPSLEAAKVFPAYMVGMVRLGETAGRLDAVMDALILYYGREEDIARGIRSAISYPLIMIGMMLVIVVVLMVNVMPVFAQVFAQLGAEMTGFSRAILEMGLSMNHYAAVFVVLLILLLATIFYLCKVPRGRAAMARFASKFFLTRKLNEKIALARFASGLSMTIASGLDGEHSLCLVADITENPALKKNIAVAQTLMAKGCSFPDALHEAALFSGIYGKILAIGHKSGTLDKAMDRIAGQYNDEVDTAINGMLAVLEPTLVAILSIIVGIILLSVMFPLLGIMSTIG</sequence>
<evidence type="ECO:0000256" key="2">
    <source>
        <dbReference type="ARBA" id="ARBA00005745"/>
    </source>
</evidence>